<dbReference type="PRINTS" id="PR00237">
    <property type="entry name" value="GPCRRHODOPSN"/>
</dbReference>
<evidence type="ECO:0000256" key="4">
    <source>
        <dbReference type="ARBA" id="ARBA00023040"/>
    </source>
</evidence>
<reference evidence="11" key="2">
    <citation type="submission" date="2025-09" db="UniProtKB">
        <authorList>
            <consortium name="Ensembl"/>
        </authorList>
    </citation>
    <scope>IDENTIFICATION</scope>
</reference>
<feature type="transmembrane region" description="Helical" evidence="9">
    <location>
        <begin position="54"/>
        <end position="74"/>
    </location>
</feature>
<dbReference type="Ensembl" id="ENSSGRT00000001957.1">
    <property type="protein sequence ID" value="ENSSGRP00000001807.1"/>
    <property type="gene ID" value="ENSSGRG00000001040.1"/>
</dbReference>
<dbReference type="InterPro" id="IPR000276">
    <property type="entry name" value="GPCR_Rhodpsn"/>
</dbReference>
<feature type="transmembrane region" description="Helical" evidence="9">
    <location>
        <begin position="20"/>
        <end position="42"/>
    </location>
</feature>
<dbReference type="InterPro" id="IPR017452">
    <property type="entry name" value="GPCR_Rhodpsn_7TM"/>
</dbReference>
<proteinExistence type="inferred from homology"/>
<feature type="transmembrane region" description="Helical" evidence="9">
    <location>
        <begin position="187"/>
        <end position="207"/>
    </location>
</feature>
<dbReference type="PANTHER" id="PTHR24225:SF68">
    <property type="entry name" value="C3A ANAPHYLATOXIN CHEMOTACTIC RECEPTOR-LIKE-RELATED"/>
    <property type="match status" value="1"/>
</dbReference>
<evidence type="ECO:0000256" key="2">
    <source>
        <dbReference type="ARBA" id="ARBA00022692"/>
    </source>
</evidence>
<dbReference type="Gene3D" id="1.20.1070.10">
    <property type="entry name" value="Rhodopsin 7-helix transmembrane proteins"/>
    <property type="match status" value="2"/>
</dbReference>
<name>A0A672JZY9_SINGR</name>
<evidence type="ECO:0000256" key="3">
    <source>
        <dbReference type="ARBA" id="ARBA00022989"/>
    </source>
</evidence>
<sequence>FLINRLSKIMNHISNTLLPLCACLYVAIFILGLIGNGLVILVTAYKMKTSVNSIWFLHLVFADFSFIFSPVLNITKHHMNDFICRFLCYVMQLIMFASIFFLTVINNLPVYLVGCSLPLVIFRKTHSNSLQQTLCIPGFSSLEAYKRVLVFRFLVGFLIPFVIILASYMAIGVRVKRLRKDNKLKPLRIILAVILAFFFCWLPFYFYKFLKMGLFIVSLAYLNSCLNPFFCLNTILYVFMCDEYKKKLKQSLLLVLETAFAEDHLDFKADAKG</sequence>
<comment type="subcellular location">
    <subcellularLocation>
        <location evidence="1">Membrane</location>
        <topology evidence="1">Multi-pass membrane protein</topology>
    </subcellularLocation>
</comment>
<dbReference type="GO" id="GO:0004875">
    <property type="term" value="F:complement receptor activity"/>
    <property type="evidence" value="ECO:0007669"/>
    <property type="project" value="TreeGrafter"/>
</dbReference>
<feature type="transmembrane region" description="Helical" evidence="9">
    <location>
        <begin position="149"/>
        <end position="175"/>
    </location>
</feature>
<dbReference type="Proteomes" id="UP000472262">
    <property type="component" value="Unassembled WGS sequence"/>
</dbReference>
<keyword evidence="6" id="KW-0675">Receptor</keyword>
<keyword evidence="5 9" id="KW-0472">Membrane</keyword>
<keyword evidence="2 9" id="KW-0812">Transmembrane</keyword>
<keyword evidence="12" id="KW-1185">Reference proteome</keyword>
<evidence type="ECO:0000259" key="10">
    <source>
        <dbReference type="PROSITE" id="PS50262"/>
    </source>
</evidence>
<dbReference type="Pfam" id="PF00001">
    <property type="entry name" value="7tm_1"/>
    <property type="match status" value="1"/>
</dbReference>
<keyword evidence="4" id="KW-0297">G-protein coupled receptor</keyword>
<dbReference type="InterPro" id="IPR000826">
    <property type="entry name" value="Formyl_rcpt-rel"/>
</dbReference>
<dbReference type="GO" id="GO:0004930">
    <property type="term" value="F:G protein-coupled receptor activity"/>
    <property type="evidence" value="ECO:0007669"/>
    <property type="project" value="UniProtKB-KW"/>
</dbReference>
<evidence type="ECO:0000313" key="12">
    <source>
        <dbReference type="Proteomes" id="UP000472262"/>
    </source>
</evidence>
<keyword evidence="7" id="KW-0807">Transducer</keyword>
<evidence type="ECO:0000256" key="1">
    <source>
        <dbReference type="ARBA" id="ARBA00004141"/>
    </source>
</evidence>
<feature type="domain" description="G-protein coupled receptors family 1 profile" evidence="10">
    <location>
        <begin position="1"/>
        <end position="231"/>
    </location>
</feature>
<organism evidence="11 12">
    <name type="scientific">Sinocyclocheilus grahami</name>
    <name type="common">Dianchi golden-line fish</name>
    <name type="synonym">Barbus grahami</name>
    <dbReference type="NCBI Taxonomy" id="75366"/>
    <lineage>
        <taxon>Eukaryota</taxon>
        <taxon>Metazoa</taxon>
        <taxon>Chordata</taxon>
        <taxon>Craniata</taxon>
        <taxon>Vertebrata</taxon>
        <taxon>Euteleostomi</taxon>
        <taxon>Actinopterygii</taxon>
        <taxon>Neopterygii</taxon>
        <taxon>Teleostei</taxon>
        <taxon>Ostariophysi</taxon>
        <taxon>Cypriniformes</taxon>
        <taxon>Cyprinidae</taxon>
        <taxon>Cyprininae</taxon>
        <taxon>Sinocyclocheilus</taxon>
    </lineage>
</organism>
<evidence type="ECO:0000256" key="5">
    <source>
        <dbReference type="ARBA" id="ARBA00023136"/>
    </source>
</evidence>
<dbReference type="PANTHER" id="PTHR24225">
    <property type="entry name" value="CHEMOTACTIC RECEPTOR"/>
    <property type="match status" value="1"/>
</dbReference>
<dbReference type="GO" id="GO:0007200">
    <property type="term" value="P:phospholipase C-activating G protein-coupled receptor signaling pathway"/>
    <property type="evidence" value="ECO:0007669"/>
    <property type="project" value="TreeGrafter"/>
</dbReference>
<accession>A0A672JZY9</accession>
<evidence type="ECO:0000256" key="8">
    <source>
        <dbReference type="ARBA" id="ARBA00025736"/>
    </source>
</evidence>
<evidence type="ECO:0000256" key="7">
    <source>
        <dbReference type="ARBA" id="ARBA00023224"/>
    </source>
</evidence>
<dbReference type="PROSITE" id="PS50262">
    <property type="entry name" value="G_PROTEIN_RECEP_F1_2"/>
    <property type="match status" value="1"/>
</dbReference>
<dbReference type="GO" id="GO:0005886">
    <property type="term" value="C:plasma membrane"/>
    <property type="evidence" value="ECO:0007669"/>
    <property type="project" value="TreeGrafter"/>
</dbReference>
<evidence type="ECO:0000313" key="11">
    <source>
        <dbReference type="Ensembl" id="ENSSGRP00000001807.1"/>
    </source>
</evidence>
<evidence type="ECO:0000256" key="9">
    <source>
        <dbReference type="SAM" id="Phobius"/>
    </source>
</evidence>
<reference evidence="11" key="1">
    <citation type="submission" date="2025-08" db="UniProtKB">
        <authorList>
            <consortium name="Ensembl"/>
        </authorList>
    </citation>
    <scope>IDENTIFICATION</scope>
</reference>
<feature type="transmembrane region" description="Helical" evidence="9">
    <location>
        <begin position="213"/>
        <end position="239"/>
    </location>
</feature>
<evidence type="ECO:0000256" key="6">
    <source>
        <dbReference type="ARBA" id="ARBA00023170"/>
    </source>
</evidence>
<protein>
    <recommendedName>
        <fullName evidence="10">G-protein coupled receptors family 1 profile domain-containing protein</fullName>
    </recommendedName>
</protein>
<dbReference type="GO" id="GO:0006954">
    <property type="term" value="P:inflammatory response"/>
    <property type="evidence" value="ECO:0007669"/>
    <property type="project" value="TreeGrafter"/>
</dbReference>
<dbReference type="GO" id="GO:0007204">
    <property type="term" value="P:positive regulation of cytosolic calcium ion concentration"/>
    <property type="evidence" value="ECO:0007669"/>
    <property type="project" value="TreeGrafter"/>
</dbReference>
<dbReference type="AlphaFoldDB" id="A0A672JZY9"/>
<comment type="similarity">
    <text evidence="8">Belongs to the chemokine-like receptor (CMKLR) family.</text>
</comment>
<dbReference type="SUPFAM" id="SSF81321">
    <property type="entry name" value="Family A G protein-coupled receptor-like"/>
    <property type="match status" value="1"/>
</dbReference>
<keyword evidence="3 9" id="KW-1133">Transmembrane helix</keyword>
<feature type="transmembrane region" description="Helical" evidence="9">
    <location>
        <begin position="86"/>
        <end position="105"/>
    </location>
</feature>